<dbReference type="SUPFAM" id="SSF55874">
    <property type="entry name" value="ATPase domain of HSP90 chaperone/DNA topoisomerase II/histidine kinase"/>
    <property type="match status" value="1"/>
</dbReference>
<keyword evidence="12" id="KW-1185">Reference proteome</keyword>
<gene>
    <name evidence="11" type="ORF">LX83_001660</name>
</gene>
<dbReference type="Pfam" id="PF02518">
    <property type="entry name" value="HATPase_c"/>
    <property type="match status" value="1"/>
</dbReference>
<evidence type="ECO:0000256" key="6">
    <source>
        <dbReference type="ARBA" id="ARBA00022777"/>
    </source>
</evidence>
<evidence type="ECO:0000256" key="3">
    <source>
        <dbReference type="ARBA" id="ARBA00022553"/>
    </source>
</evidence>
<dbReference type="InterPro" id="IPR050482">
    <property type="entry name" value="Sensor_HK_TwoCompSys"/>
</dbReference>
<dbReference type="InterPro" id="IPR011712">
    <property type="entry name" value="Sig_transdc_His_kin_sub3_dim/P"/>
</dbReference>
<evidence type="ECO:0000256" key="5">
    <source>
        <dbReference type="ARBA" id="ARBA00022741"/>
    </source>
</evidence>
<keyword evidence="5" id="KW-0547">Nucleotide-binding</keyword>
<dbReference type="PANTHER" id="PTHR24421">
    <property type="entry name" value="NITRATE/NITRITE SENSOR PROTEIN NARX-RELATED"/>
    <property type="match status" value="1"/>
</dbReference>
<dbReference type="InterPro" id="IPR003594">
    <property type="entry name" value="HATPase_dom"/>
</dbReference>
<feature type="domain" description="Histidine kinase/HSP90-like ATPase" evidence="9">
    <location>
        <begin position="344"/>
        <end position="434"/>
    </location>
</feature>
<dbReference type="PANTHER" id="PTHR24421:SF10">
    <property type="entry name" value="NITRATE_NITRITE SENSOR PROTEIN NARQ"/>
    <property type="match status" value="1"/>
</dbReference>
<evidence type="ECO:0000313" key="11">
    <source>
        <dbReference type="EMBL" id="MCP2164820.1"/>
    </source>
</evidence>
<evidence type="ECO:0000256" key="2">
    <source>
        <dbReference type="ARBA" id="ARBA00012438"/>
    </source>
</evidence>
<dbReference type="Gene3D" id="1.20.5.1930">
    <property type="match status" value="1"/>
</dbReference>
<name>A0AAE3GCD1_9PSEU</name>
<dbReference type="GO" id="GO:0005524">
    <property type="term" value="F:ATP binding"/>
    <property type="evidence" value="ECO:0007669"/>
    <property type="project" value="UniProtKB-KW"/>
</dbReference>
<keyword evidence="6 11" id="KW-0418">Kinase</keyword>
<keyword evidence="8" id="KW-0902">Two-component regulatory system</keyword>
<keyword evidence="3" id="KW-0597">Phosphoprotein</keyword>
<dbReference type="CDD" id="cd16917">
    <property type="entry name" value="HATPase_UhpB-NarQ-NarX-like"/>
    <property type="match status" value="1"/>
</dbReference>
<reference evidence="11" key="1">
    <citation type="submission" date="2022-06" db="EMBL/GenBank/DDBJ databases">
        <title>Genomic Encyclopedia of Archaeal and Bacterial Type Strains, Phase II (KMG-II): from individual species to whole genera.</title>
        <authorList>
            <person name="Goeker M."/>
        </authorList>
    </citation>
    <scope>NUCLEOTIDE SEQUENCE</scope>
    <source>
        <strain evidence="11">DSM 43935</strain>
    </source>
</reference>
<dbReference type="Gene3D" id="3.30.565.10">
    <property type="entry name" value="Histidine kinase-like ATPase, C-terminal domain"/>
    <property type="match status" value="1"/>
</dbReference>
<evidence type="ECO:0000256" key="8">
    <source>
        <dbReference type="ARBA" id="ARBA00023012"/>
    </source>
</evidence>
<dbReference type="InterPro" id="IPR036890">
    <property type="entry name" value="HATPase_C_sf"/>
</dbReference>
<evidence type="ECO:0000256" key="1">
    <source>
        <dbReference type="ARBA" id="ARBA00000085"/>
    </source>
</evidence>
<keyword evidence="7" id="KW-0067">ATP-binding</keyword>
<dbReference type="AlphaFoldDB" id="A0AAE3GCD1"/>
<dbReference type="GO" id="GO:0046983">
    <property type="term" value="F:protein dimerization activity"/>
    <property type="evidence" value="ECO:0007669"/>
    <property type="project" value="InterPro"/>
</dbReference>
<keyword evidence="4" id="KW-0808">Transferase</keyword>
<dbReference type="GO" id="GO:0000155">
    <property type="term" value="F:phosphorelay sensor kinase activity"/>
    <property type="evidence" value="ECO:0007669"/>
    <property type="project" value="InterPro"/>
</dbReference>
<evidence type="ECO:0000256" key="4">
    <source>
        <dbReference type="ARBA" id="ARBA00022679"/>
    </source>
</evidence>
<dbReference type="EC" id="2.7.13.3" evidence="2"/>
<dbReference type="GO" id="GO:0016020">
    <property type="term" value="C:membrane"/>
    <property type="evidence" value="ECO:0007669"/>
    <property type="project" value="InterPro"/>
</dbReference>
<evidence type="ECO:0000313" key="12">
    <source>
        <dbReference type="Proteomes" id="UP001206128"/>
    </source>
</evidence>
<evidence type="ECO:0000256" key="7">
    <source>
        <dbReference type="ARBA" id="ARBA00022840"/>
    </source>
</evidence>
<accession>A0AAE3GCD1</accession>
<dbReference type="Proteomes" id="UP001206128">
    <property type="component" value="Unassembled WGS sequence"/>
</dbReference>
<comment type="caution">
    <text evidence="11">The sequence shown here is derived from an EMBL/GenBank/DDBJ whole genome shotgun (WGS) entry which is preliminary data.</text>
</comment>
<proteinExistence type="predicted"/>
<protein>
    <recommendedName>
        <fullName evidence="2">histidine kinase</fullName>
        <ecNumber evidence="2">2.7.13.3</ecNumber>
    </recommendedName>
</protein>
<feature type="domain" description="Signal transduction histidine kinase subgroup 3 dimerisation and phosphoacceptor" evidence="10">
    <location>
        <begin position="227"/>
        <end position="289"/>
    </location>
</feature>
<dbReference type="Pfam" id="PF07730">
    <property type="entry name" value="HisKA_3"/>
    <property type="match status" value="1"/>
</dbReference>
<evidence type="ECO:0000259" key="10">
    <source>
        <dbReference type="Pfam" id="PF07730"/>
    </source>
</evidence>
<organism evidence="11 12">
    <name type="scientific">Goodfellowiella coeruleoviolacea</name>
    <dbReference type="NCBI Taxonomy" id="334858"/>
    <lineage>
        <taxon>Bacteria</taxon>
        <taxon>Bacillati</taxon>
        <taxon>Actinomycetota</taxon>
        <taxon>Actinomycetes</taxon>
        <taxon>Pseudonocardiales</taxon>
        <taxon>Pseudonocardiaceae</taxon>
        <taxon>Goodfellowiella</taxon>
    </lineage>
</organism>
<sequence length="436" mass="45087">MPGHQGDGQNGAVLTGPVLDRLRGATASLTRPAGPLPRPTRANWAFDVALALVLAAVMTEYAVSVAGNPVSTGLPGGGSAPQPAAPPDWPATVLPAFTAAAALAFRRRYPLAVLWTVLGVTLLAPPDLPRLTFYACVIAAYSAAAYSPHRLPVLAGLLAAVLWVGTVRDSVLPVVPNTYAPLLILVPIVVAAHGLRGWKLRTDEGRVRVSTLEREQAEALRRAIEHERARIARELHDVVTHNVSVMVIQAGAARKVLASAPDQAREALLAIEAGGRAAMTELRHVMGLLTMDSHPDPAADQAADLAPQPTLDQVAALVARVRDAGLAVTLTVTGHPRPLPSGIELAAYRVVQEALTNTVKHAAGAAASVTVDYAPDLLRVAVTDTGGHPAAEATGGNGRGLIGLHERLGVYGGTLHAGPGAAGGFQVTARIPVEAA</sequence>
<dbReference type="EMBL" id="JAMTCK010000003">
    <property type="protein sequence ID" value="MCP2164820.1"/>
    <property type="molecule type" value="Genomic_DNA"/>
</dbReference>
<comment type="catalytic activity">
    <reaction evidence="1">
        <text>ATP + protein L-histidine = ADP + protein N-phospho-L-histidine.</text>
        <dbReference type="EC" id="2.7.13.3"/>
    </reaction>
</comment>
<evidence type="ECO:0000259" key="9">
    <source>
        <dbReference type="Pfam" id="PF02518"/>
    </source>
</evidence>